<proteinExistence type="predicted"/>
<dbReference type="Proteomes" id="UP000551501">
    <property type="component" value="Unassembled WGS sequence"/>
</dbReference>
<evidence type="ECO:0000256" key="2">
    <source>
        <dbReference type="SAM" id="SignalP"/>
    </source>
</evidence>
<evidence type="ECO:0000313" key="5">
    <source>
        <dbReference type="Proteomes" id="UP000551501"/>
    </source>
</evidence>
<keyword evidence="2" id="KW-0732">Signal</keyword>
<dbReference type="PANTHER" id="PTHR43798">
    <property type="entry name" value="MONOACYLGLYCEROL LIPASE"/>
    <property type="match status" value="1"/>
</dbReference>
<name>A0A840EU78_9ACTN</name>
<dbReference type="SUPFAM" id="SSF53474">
    <property type="entry name" value="alpha/beta-Hydrolases"/>
    <property type="match status" value="1"/>
</dbReference>
<reference evidence="4 5" key="1">
    <citation type="submission" date="2020-08" db="EMBL/GenBank/DDBJ databases">
        <title>Sequencing the genomes of 1000 actinobacteria strains.</title>
        <authorList>
            <person name="Klenk H.-P."/>
        </authorList>
    </citation>
    <scope>NUCLEOTIDE SEQUENCE [LARGE SCALE GENOMIC DNA]</scope>
    <source>
        <strain evidence="4 5">DSM 45298</strain>
    </source>
</reference>
<feature type="domain" description="AB hydrolase-1" evidence="3">
    <location>
        <begin position="73"/>
        <end position="331"/>
    </location>
</feature>
<gene>
    <name evidence="4" type="ORF">BKA16_001683</name>
</gene>
<dbReference type="GO" id="GO:0016787">
    <property type="term" value="F:hydrolase activity"/>
    <property type="evidence" value="ECO:0007669"/>
    <property type="project" value="UniProtKB-KW"/>
</dbReference>
<organism evidence="4 5">
    <name type="scientific">Gordonia humi</name>
    <dbReference type="NCBI Taxonomy" id="686429"/>
    <lineage>
        <taxon>Bacteria</taxon>
        <taxon>Bacillati</taxon>
        <taxon>Actinomycetota</taxon>
        <taxon>Actinomycetes</taxon>
        <taxon>Mycobacteriales</taxon>
        <taxon>Gordoniaceae</taxon>
        <taxon>Gordonia</taxon>
    </lineage>
</organism>
<keyword evidence="1" id="KW-0378">Hydrolase</keyword>
<comment type="caution">
    <text evidence="4">The sequence shown here is derived from an EMBL/GenBank/DDBJ whole genome shotgun (WGS) entry which is preliminary data.</text>
</comment>
<evidence type="ECO:0000256" key="1">
    <source>
        <dbReference type="ARBA" id="ARBA00022801"/>
    </source>
</evidence>
<dbReference type="AlphaFoldDB" id="A0A840EU78"/>
<feature type="chain" id="PRO_5032365336" evidence="2">
    <location>
        <begin position="31"/>
        <end position="348"/>
    </location>
</feature>
<dbReference type="Gene3D" id="3.40.50.1820">
    <property type="entry name" value="alpha/beta hydrolase"/>
    <property type="match status" value="1"/>
</dbReference>
<dbReference type="GO" id="GO:0016020">
    <property type="term" value="C:membrane"/>
    <property type="evidence" value="ECO:0007669"/>
    <property type="project" value="TreeGrafter"/>
</dbReference>
<dbReference type="InterPro" id="IPR050266">
    <property type="entry name" value="AB_hydrolase_sf"/>
</dbReference>
<evidence type="ECO:0000313" key="4">
    <source>
        <dbReference type="EMBL" id="MBB4135131.1"/>
    </source>
</evidence>
<sequence length="348" mass="36453">MSLVRISRTLTCVVAAVTAAITLGAPVADAAPATLNNCTDISVPVSLDGGPRTSHIAGRYCVPTADPGTALQVLVPGATYDHSYWDFPGFGDRYSYVRHASRAGTATLAIDPIGVGESSKPPGWQVSATTAASTLHQVITAARNGRLGHRWDKIVLVGHSFGSLTAMQEVGTYHDVDGLLVSGASHAPGPGGILQIQTSVRPALHDPRTARSVPAGDYTYLSVPGARARAFYAPRDSDPAVVAADEASRVAGTIGVLATIPVFIPTTFEIDVPVLVANGRADNVFCAQGGGGSLTDCTDARTLYRSERPFFPEADLSTYVLPAAGHSMNLALNNQEFFERAQRWASAI</sequence>
<dbReference type="EMBL" id="JACIFP010000001">
    <property type="protein sequence ID" value="MBB4135131.1"/>
    <property type="molecule type" value="Genomic_DNA"/>
</dbReference>
<protein>
    <submittedName>
        <fullName evidence="4">Pimeloyl-ACP methyl ester carboxylesterase</fullName>
    </submittedName>
</protein>
<feature type="signal peptide" evidence="2">
    <location>
        <begin position="1"/>
        <end position="30"/>
    </location>
</feature>
<dbReference type="PANTHER" id="PTHR43798:SF31">
    <property type="entry name" value="AB HYDROLASE SUPERFAMILY PROTEIN YCLE"/>
    <property type="match status" value="1"/>
</dbReference>
<evidence type="ECO:0000259" key="3">
    <source>
        <dbReference type="Pfam" id="PF12697"/>
    </source>
</evidence>
<accession>A0A840EU78</accession>
<dbReference type="InterPro" id="IPR000073">
    <property type="entry name" value="AB_hydrolase_1"/>
</dbReference>
<dbReference type="Pfam" id="PF12697">
    <property type="entry name" value="Abhydrolase_6"/>
    <property type="match status" value="1"/>
</dbReference>
<dbReference type="RefSeq" id="WP_183370223.1">
    <property type="nucleotide sequence ID" value="NZ_BAABHL010000076.1"/>
</dbReference>
<dbReference type="InterPro" id="IPR029058">
    <property type="entry name" value="AB_hydrolase_fold"/>
</dbReference>
<keyword evidence="5" id="KW-1185">Reference proteome</keyword>